<dbReference type="SMART" id="SM00267">
    <property type="entry name" value="GGDEF"/>
    <property type="match status" value="1"/>
</dbReference>
<dbReference type="Gene3D" id="3.30.450.40">
    <property type="match status" value="1"/>
</dbReference>
<dbReference type="PROSITE" id="PS50887">
    <property type="entry name" value="GGDEF"/>
    <property type="match status" value="1"/>
</dbReference>
<dbReference type="InterPro" id="IPR043128">
    <property type="entry name" value="Rev_trsase/Diguanyl_cyclase"/>
</dbReference>
<dbReference type="GO" id="GO:0043709">
    <property type="term" value="P:cell adhesion involved in single-species biofilm formation"/>
    <property type="evidence" value="ECO:0007669"/>
    <property type="project" value="TreeGrafter"/>
</dbReference>
<dbReference type="Pfam" id="PF00990">
    <property type="entry name" value="GGDEF"/>
    <property type="match status" value="1"/>
</dbReference>
<dbReference type="GO" id="GO:1902201">
    <property type="term" value="P:negative regulation of bacterial-type flagellum-dependent cell motility"/>
    <property type="evidence" value="ECO:0007669"/>
    <property type="project" value="TreeGrafter"/>
</dbReference>
<proteinExistence type="predicted"/>
<organism evidence="3 4">
    <name type="scientific">Mangrovibacillus cuniculi</name>
    <dbReference type="NCBI Taxonomy" id="2593652"/>
    <lineage>
        <taxon>Bacteria</taxon>
        <taxon>Bacillati</taxon>
        <taxon>Bacillota</taxon>
        <taxon>Bacilli</taxon>
        <taxon>Bacillales</taxon>
        <taxon>Bacillaceae</taxon>
        <taxon>Mangrovibacillus</taxon>
    </lineage>
</organism>
<dbReference type="SUPFAM" id="SSF55781">
    <property type="entry name" value="GAF domain-like"/>
    <property type="match status" value="1"/>
</dbReference>
<gene>
    <name evidence="3" type="ORF">G8O30_08860</name>
</gene>
<feature type="domain" description="GGDEF" evidence="2">
    <location>
        <begin position="425"/>
        <end position="567"/>
    </location>
</feature>
<dbReference type="FunFam" id="3.30.70.270:FF:000001">
    <property type="entry name" value="Diguanylate cyclase domain protein"/>
    <property type="match status" value="1"/>
</dbReference>
<dbReference type="SUPFAM" id="SSF55073">
    <property type="entry name" value="Nucleotide cyclase"/>
    <property type="match status" value="1"/>
</dbReference>
<name>A0A7S8CC36_9BACI</name>
<keyword evidence="1" id="KW-0812">Transmembrane</keyword>
<dbReference type="Pfam" id="PF13185">
    <property type="entry name" value="GAF_2"/>
    <property type="match status" value="1"/>
</dbReference>
<accession>A0A7S8CC36</accession>
<dbReference type="KEGG" id="mcui:G8O30_08860"/>
<dbReference type="SMART" id="SM00065">
    <property type="entry name" value="GAF"/>
    <property type="match status" value="1"/>
</dbReference>
<dbReference type="PANTHER" id="PTHR45138">
    <property type="entry name" value="REGULATORY COMPONENTS OF SENSORY TRANSDUCTION SYSTEM"/>
    <property type="match status" value="1"/>
</dbReference>
<dbReference type="PANTHER" id="PTHR45138:SF9">
    <property type="entry name" value="DIGUANYLATE CYCLASE DGCM-RELATED"/>
    <property type="match status" value="1"/>
</dbReference>
<dbReference type="InterPro" id="IPR029787">
    <property type="entry name" value="Nucleotide_cyclase"/>
</dbReference>
<dbReference type="RefSeq" id="WP_239671736.1">
    <property type="nucleotide sequence ID" value="NZ_CP049742.1"/>
</dbReference>
<feature type="transmembrane region" description="Helical" evidence="1">
    <location>
        <begin position="137"/>
        <end position="162"/>
    </location>
</feature>
<dbReference type="InterPro" id="IPR050469">
    <property type="entry name" value="Diguanylate_Cyclase"/>
</dbReference>
<protein>
    <submittedName>
        <fullName evidence="3">Diguanylate cyclase</fullName>
    </submittedName>
</protein>
<evidence type="ECO:0000259" key="2">
    <source>
        <dbReference type="PROSITE" id="PS50887"/>
    </source>
</evidence>
<dbReference type="InterPro" id="IPR000160">
    <property type="entry name" value="GGDEF_dom"/>
</dbReference>
<dbReference type="AlphaFoldDB" id="A0A7S8CC36"/>
<dbReference type="EMBL" id="CP049742">
    <property type="protein sequence ID" value="QPC47068.1"/>
    <property type="molecule type" value="Genomic_DNA"/>
</dbReference>
<keyword evidence="4" id="KW-1185">Reference proteome</keyword>
<dbReference type="NCBIfam" id="TIGR00254">
    <property type="entry name" value="GGDEF"/>
    <property type="match status" value="1"/>
</dbReference>
<evidence type="ECO:0000313" key="4">
    <source>
        <dbReference type="Proteomes" id="UP000593626"/>
    </source>
</evidence>
<dbReference type="Proteomes" id="UP000593626">
    <property type="component" value="Chromosome"/>
</dbReference>
<dbReference type="GO" id="GO:0005886">
    <property type="term" value="C:plasma membrane"/>
    <property type="evidence" value="ECO:0007669"/>
    <property type="project" value="TreeGrafter"/>
</dbReference>
<keyword evidence="1" id="KW-0472">Membrane</keyword>
<dbReference type="InterPro" id="IPR029016">
    <property type="entry name" value="GAF-like_dom_sf"/>
</dbReference>
<dbReference type="InterPro" id="IPR003018">
    <property type="entry name" value="GAF"/>
</dbReference>
<dbReference type="GO" id="GO:0052621">
    <property type="term" value="F:diguanylate cyclase activity"/>
    <property type="evidence" value="ECO:0007669"/>
    <property type="project" value="TreeGrafter"/>
</dbReference>
<evidence type="ECO:0000256" key="1">
    <source>
        <dbReference type="SAM" id="Phobius"/>
    </source>
</evidence>
<dbReference type="Gene3D" id="3.30.70.270">
    <property type="match status" value="1"/>
</dbReference>
<feature type="transmembrane region" description="Helical" evidence="1">
    <location>
        <begin position="104"/>
        <end position="125"/>
    </location>
</feature>
<reference evidence="3 4" key="1">
    <citation type="submission" date="2019-07" db="EMBL/GenBank/DDBJ databases">
        <title>Genome sequence of 2 isolates from Red Sea Mangroves.</title>
        <authorList>
            <person name="Sefrji F."/>
            <person name="Michoud G."/>
            <person name="Merlino G."/>
            <person name="Daffonchio D."/>
        </authorList>
    </citation>
    <scope>NUCLEOTIDE SEQUENCE [LARGE SCALE GENOMIC DNA]</scope>
    <source>
        <strain evidence="3 4">R1DC41</strain>
    </source>
</reference>
<feature type="transmembrane region" description="Helical" evidence="1">
    <location>
        <begin position="6"/>
        <end position="24"/>
    </location>
</feature>
<feature type="transmembrane region" description="Helical" evidence="1">
    <location>
        <begin position="174"/>
        <end position="195"/>
    </location>
</feature>
<feature type="transmembrane region" description="Helical" evidence="1">
    <location>
        <begin position="36"/>
        <end position="55"/>
    </location>
</feature>
<evidence type="ECO:0000313" key="3">
    <source>
        <dbReference type="EMBL" id="QPC47068.1"/>
    </source>
</evidence>
<sequence>MKKEVKAFFWIAWLITLPTVLFYTYQHYPPTIEYGWNLMVFFSLGIIVSMFPITIQGRDFFIIQWLSFGAFLLYDLYIEILVVQASIFGLLLIRRIPRKEAHRYPINSLMFLIVSFLSGLSFYAVGGVTGPQPIQHLIIPTIVYMASNMIVSQLFLLLYAKLSKVQMPVFGRDFLWEAVGSLFFYPFAITTFYLHIAIGPWAIVLLGIPILLAVGLLQIYNTTEKVNDYLQQAVEIGHELTGKLKASEVLDLFIQKVSATLEVDYAYLLDVIDDKEQLEILRQTEKGQLYKTKIEPLKKNQGISGTVWASQKSVLYHQRSDWETLAEGYMPSDIESVICVPIIRNNQVVAVLFLGSIRKRAFEKFQLMTVDILCSYFAVAIENARNHEKTKRESEHCALTGLYNYRYFEKSLSYAFHSVVMKKEQPLSLIMIDLDHFKQVNDSYGHQSGNQILKEVGERLTQMFHHLGTVARFGGEEFVVYLPSFNKKEALEIAEQFREELATTPFKLYTDLSEVRKELSVFVTASIGVATAPFDADDALTLIRHADRALYTGAKQAGRNRVAGYVK</sequence>
<feature type="transmembrane region" description="Helical" evidence="1">
    <location>
        <begin position="61"/>
        <end position="92"/>
    </location>
</feature>
<keyword evidence="1" id="KW-1133">Transmembrane helix</keyword>
<dbReference type="CDD" id="cd01949">
    <property type="entry name" value="GGDEF"/>
    <property type="match status" value="1"/>
</dbReference>